<evidence type="ECO:0000256" key="4">
    <source>
        <dbReference type="ARBA" id="ARBA00022801"/>
    </source>
</evidence>
<feature type="chain" id="PRO_5040386817" evidence="8">
    <location>
        <begin position="21"/>
        <end position="403"/>
    </location>
</feature>
<dbReference type="InterPro" id="IPR000209">
    <property type="entry name" value="Peptidase_S8/S53_dom"/>
</dbReference>
<dbReference type="InterPro" id="IPR037045">
    <property type="entry name" value="S8pro/Inhibitor_I9_sf"/>
</dbReference>
<dbReference type="InterPro" id="IPR023828">
    <property type="entry name" value="Peptidase_S8_Ser-AS"/>
</dbReference>
<feature type="active site" description="Charge relay system" evidence="6">
    <location>
        <position position="192"/>
    </location>
</feature>
<evidence type="ECO:0000313" key="11">
    <source>
        <dbReference type="EMBL" id="CAI4214019.1"/>
    </source>
</evidence>
<dbReference type="Proteomes" id="UP000838763">
    <property type="component" value="Unassembled WGS sequence"/>
</dbReference>
<dbReference type="SUPFAM" id="SSF54897">
    <property type="entry name" value="Protease propeptides/inhibitors"/>
    <property type="match status" value="1"/>
</dbReference>
<dbReference type="Gene3D" id="3.40.50.200">
    <property type="entry name" value="Peptidase S8/S53 domain"/>
    <property type="match status" value="1"/>
</dbReference>
<evidence type="ECO:0000256" key="8">
    <source>
        <dbReference type="SAM" id="SignalP"/>
    </source>
</evidence>
<gene>
    <name evidence="11" type="ORF">PPNO1_LOCUS3754</name>
</gene>
<dbReference type="Pfam" id="PF05922">
    <property type="entry name" value="Inhibitor_I9"/>
    <property type="match status" value="1"/>
</dbReference>
<evidence type="ECO:0000256" key="5">
    <source>
        <dbReference type="ARBA" id="ARBA00022825"/>
    </source>
</evidence>
<dbReference type="FunFam" id="3.40.50.200:FF:000007">
    <property type="entry name" value="Subtilisin-like serine protease"/>
    <property type="match status" value="1"/>
</dbReference>
<dbReference type="OrthoDB" id="206201at2759"/>
<keyword evidence="4 6" id="KW-0378">Hydrolase</keyword>
<dbReference type="GO" id="GO:0004252">
    <property type="term" value="F:serine-type endopeptidase activity"/>
    <property type="evidence" value="ECO:0007669"/>
    <property type="project" value="UniProtKB-UniRule"/>
</dbReference>
<evidence type="ECO:0000256" key="7">
    <source>
        <dbReference type="RuleBase" id="RU003355"/>
    </source>
</evidence>
<keyword evidence="3 8" id="KW-0732">Signal</keyword>
<name>A0A9P1H1T9_9PEZI</name>
<feature type="domain" description="Inhibitor I9" evidence="10">
    <location>
        <begin position="36"/>
        <end position="115"/>
    </location>
</feature>
<comment type="similarity">
    <text evidence="1 6 7">Belongs to the peptidase S8 family.</text>
</comment>
<dbReference type="PANTHER" id="PTHR43806">
    <property type="entry name" value="PEPTIDASE S8"/>
    <property type="match status" value="1"/>
</dbReference>
<evidence type="ECO:0000313" key="12">
    <source>
        <dbReference type="Proteomes" id="UP000838763"/>
    </source>
</evidence>
<keyword evidence="12" id="KW-1185">Reference proteome</keyword>
<evidence type="ECO:0000256" key="1">
    <source>
        <dbReference type="ARBA" id="ARBA00011073"/>
    </source>
</evidence>
<dbReference type="GO" id="GO:0005576">
    <property type="term" value="C:extracellular region"/>
    <property type="evidence" value="ECO:0007669"/>
    <property type="project" value="UniProtKB-ARBA"/>
</dbReference>
<dbReference type="CDD" id="cd04077">
    <property type="entry name" value="Peptidases_S8_PCSK9_ProteinaseK_like"/>
    <property type="match status" value="1"/>
</dbReference>
<dbReference type="PRINTS" id="PR00723">
    <property type="entry name" value="SUBTILISIN"/>
</dbReference>
<dbReference type="PROSITE" id="PS00138">
    <property type="entry name" value="SUBTILASE_SER"/>
    <property type="match status" value="1"/>
</dbReference>
<organism evidence="11 12">
    <name type="scientific">Parascedosporium putredinis</name>
    <dbReference type="NCBI Taxonomy" id="1442378"/>
    <lineage>
        <taxon>Eukaryota</taxon>
        <taxon>Fungi</taxon>
        <taxon>Dikarya</taxon>
        <taxon>Ascomycota</taxon>
        <taxon>Pezizomycotina</taxon>
        <taxon>Sordariomycetes</taxon>
        <taxon>Hypocreomycetidae</taxon>
        <taxon>Microascales</taxon>
        <taxon>Microascaceae</taxon>
        <taxon>Parascedosporium</taxon>
    </lineage>
</organism>
<dbReference type="InterPro" id="IPR050131">
    <property type="entry name" value="Peptidase_S8_subtilisin-like"/>
</dbReference>
<dbReference type="InterPro" id="IPR015500">
    <property type="entry name" value="Peptidase_S8_subtilisin-rel"/>
</dbReference>
<sequence>MVNFRRAAVFLVALVPFAAASPFQRRAVAGTPIQDQYIITLKEDLTDETATTHLAWVENVHKRSIGKRSLKGVSAEYNFGFGGFRGYAGEFDDATIEEIRNSPEVEFVEPNQIMTYQAVASQEQAEWGLGTLSSRTPGSRLYNYDSSAGKGGFAYIIDTGLYVEHSEFEGRTELGKNVLEADGKPFVDTDGHGSHVAGTIGGKTFGVAKEATLVSVKIMHNGITDSSNVLTGLEWAAADIVEKGRVGKAAINMSIGGGRMFSINRAVTSAFRQGILVVAASGNTDDLASSSSPGSTYEALTVGAIDEEWNEAVFSNWGPTVDILAPGVGVVSVGITGPNARQTLDGTSMAAPHVTGLAVYLMVAENITDPGALTTRIKELATKNQVKNLKFGSPNLIAYNGIA</sequence>
<dbReference type="InterPro" id="IPR034193">
    <property type="entry name" value="PCSK9_ProteinaseK-like"/>
</dbReference>
<dbReference type="GO" id="GO:0006508">
    <property type="term" value="P:proteolysis"/>
    <property type="evidence" value="ECO:0007669"/>
    <property type="project" value="UniProtKB-KW"/>
</dbReference>
<dbReference type="InterPro" id="IPR010259">
    <property type="entry name" value="S8pro/Inhibitor_I9"/>
</dbReference>
<dbReference type="AlphaFoldDB" id="A0A9P1H1T9"/>
<feature type="active site" description="Charge relay system" evidence="6">
    <location>
        <position position="158"/>
    </location>
</feature>
<evidence type="ECO:0000256" key="3">
    <source>
        <dbReference type="ARBA" id="ARBA00022729"/>
    </source>
</evidence>
<dbReference type="PROSITE" id="PS00136">
    <property type="entry name" value="SUBTILASE_ASP"/>
    <property type="match status" value="1"/>
</dbReference>
<dbReference type="EMBL" id="CALLCH030000010">
    <property type="protein sequence ID" value="CAI4214019.1"/>
    <property type="molecule type" value="Genomic_DNA"/>
</dbReference>
<evidence type="ECO:0000259" key="9">
    <source>
        <dbReference type="Pfam" id="PF00082"/>
    </source>
</evidence>
<accession>A0A9P1H1T9</accession>
<proteinExistence type="inferred from homology"/>
<dbReference type="InterPro" id="IPR022398">
    <property type="entry name" value="Peptidase_S8_His-AS"/>
</dbReference>
<dbReference type="PROSITE" id="PS51892">
    <property type="entry name" value="SUBTILASE"/>
    <property type="match status" value="1"/>
</dbReference>
<keyword evidence="5 6" id="KW-0720">Serine protease</keyword>
<keyword evidence="2 6" id="KW-0645">Protease</keyword>
<evidence type="ECO:0000259" key="10">
    <source>
        <dbReference type="Pfam" id="PF05922"/>
    </source>
</evidence>
<reference evidence="11" key="1">
    <citation type="submission" date="2022-11" db="EMBL/GenBank/DDBJ databases">
        <authorList>
            <person name="Scott C."/>
            <person name="Bruce N."/>
        </authorList>
    </citation>
    <scope>NUCLEOTIDE SEQUENCE</scope>
</reference>
<feature type="domain" description="Peptidase S8/S53" evidence="9">
    <location>
        <begin position="156"/>
        <end position="388"/>
    </location>
</feature>
<dbReference type="SUPFAM" id="SSF52743">
    <property type="entry name" value="Subtilisin-like"/>
    <property type="match status" value="1"/>
</dbReference>
<dbReference type="Gene3D" id="3.30.70.80">
    <property type="entry name" value="Peptidase S8 propeptide/proteinase inhibitor I9"/>
    <property type="match status" value="1"/>
</dbReference>
<evidence type="ECO:0000256" key="6">
    <source>
        <dbReference type="PROSITE-ProRule" id="PRU01240"/>
    </source>
</evidence>
<dbReference type="Pfam" id="PF00082">
    <property type="entry name" value="Peptidase_S8"/>
    <property type="match status" value="1"/>
</dbReference>
<evidence type="ECO:0000256" key="2">
    <source>
        <dbReference type="ARBA" id="ARBA00022670"/>
    </source>
</evidence>
<dbReference type="InterPro" id="IPR036852">
    <property type="entry name" value="Peptidase_S8/S53_dom_sf"/>
</dbReference>
<comment type="caution">
    <text evidence="11">The sequence shown here is derived from an EMBL/GenBank/DDBJ whole genome shotgun (WGS) entry which is preliminary data.</text>
</comment>
<feature type="signal peptide" evidence="8">
    <location>
        <begin position="1"/>
        <end position="20"/>
    </location>
</feature>
<dbReference type="PANTHER" id="PTHR43806:SF58">
    <property type="entry name" value="ALKALINE PROTEASE 1-RELATED"/>
    <property type="match status" value="1"/>
</dbReference>
<dbReference type="PROSITE" id="PS00137">
    <property type="entry name" value="SUBTILASE_HIS"/>
    <property type="match status" value="1"/>
</dbReference>
<protein>
    <submittedName>
        <fullName evidence="11">Uncharacterized protein</fullName>
    </submittedName>
</protein>
<dbReference type="InterPro" id="IPR023827">
    <property type="entry name" value="Peptidase_S8_Asp-AS"/>
</dbReference>
<feature type="active site" description="Charge relay system" evidence="6">
    <location>
        <position position="348"/>
    </location>
</feature>